<accession>A0A8H7CTE1</accession>
<keyword evidence="3 9" id="KW-0812">Transmembrane</keyword>
<feature type="transmembrane region" description="Helical" evidence="9">
    <location>
        <begin position="29"/>
        <end position="50"/>
    </location>
</feature>
<feature type="transmembrane region" description="Helical" evidence="9">
    <location>
        <begin position="1030"/>
        <end position="1060"/>
    </location>
</feature>
<keyword evidence="7 9" id="KW-0472">Membrane</keyword>
<dbReference type="InterPro" id="IPR011527">
    <property type="entry name" value="ABC1_TM_dom"/>
</dbReference>
<keyword evidence="6 9" id="KW-1133">Transmembrane helix</keyword>
<dbReference type="PROSITE" id="PS50929">
    <property type="entry name" value="ABC_TM1F"/>
    <property type="match status" value="2"/>
</dbReference>
<dbReference type="Pfam" id="PF24357">
    <property type="entry name" value="TMD0_ABC"/>
    <property type="match status" value="1"/>
</dbReference>
<evidence type="ECO:0000256" key="9">
    <source>
        <dbReference type="SAM" id="Phobius"/>
    </source>
</evidence>
<feature type="transmembrane region" description="Helical" evidence="9">
    <location>
        <begin position="62"/>
        <end position="85"/>
    </location>
</feature>
<feature type="transmembrane region" description="Helical" evidence="9">
    <location>
        <begin position="97"/>
        <end position="117"/>
    </location>
</feature>
<comment type="caution">
    <text evidence="12">The sequence shown here is derived from an EMBL/GenBank/DDBJ whole genome shotgun (WGS) entry which is preliminary data.</text>
</comment>
<dbReference type="PROSITE" id="PS50893">
    <property type="entry name" value="ABC_TRANSPORTER_2"/>
    <property type="match status" value="2"/>
</dbReference>
<feature type="transmembrane region" description="Helical" evidence="9">
    <location>
        <begin position="129"/>
        <end position="148"/>
    </location>
</feature>
<name>A0A8H7CTE1_9AGAR</name>
<feature type="transmembrane region" description="Helical" evidence="9">
    <location>
        <begin position="946"/>
        <end position="970"/>
    </location>
</feature>
<evidence type="ECO:0000256" key="2">
    <source>
        <dbReference type="ARBA" id="ARBA00022448"/>
    </source>
</evidence>
<evidence type="ECO:0000259" key="11">
    <source>
        <dbReference type="PROSITE" id="PS50929"/>
    </source>
</evidence>
<evidence type="ECO:0000256" key="1">
    <source>
        <dbReference type="ARBA" id="ARBA00004141"/>
    </source>
</evidence>
<dbReference type="OrthoDB" id="6500128at2759"/>
<feature type="domain" description="ABC transporter" evidence="10">
    <location>
        <begin position="568"/>
        <end position="793"/>
    </location>
</feature>
<dbReference type="InterPro" id="IPR003439">
    <property type="entry name" value="ABC_transporter-like_ATP-bd"/>
</dbReference>
<dbReference type="SMART" id="SM00382">
    <property type="entry name" value="AAA"/>
    <property type="match status" value="2"/>
</dbReference>
<dbReference type="EMBL" id="JACAZH010000015">
    <property type="protein sequence ID" value="KAF7349689.1"/>
    <property type="molecule type" value="Genomic_DNA"/>
</dbReference>
<dbReference type="FunFam" id="3.40.50.300:FF:000163">
    <property type="entry name" value="Multidrug resistance-associated protein member 4"/>
    <property type="match status" value="1"/>
</dbReference>
<feature type="domain" description="ABC transmembrane type-1" evidence="11">
    <location>
        <begin position="283"/>
        <end position="528"/>
    </location>
</feature>
<dbReference type="SUPFAM" id="SSF90123">
    <property type="entry name" value="ABC transporter transmembrane region"/>
    <property type="match status" value="2"/>
</dbReference>
<sequence length="1361" mass="147782">MRSCAQDGDFGPASTCRTLDFTEAFEQSILSLSPDALFFLVAVFRLGYLRQRDSGLNYSPQCTVLIATKCAIALLLVSSNLVNLIQHGRHTSSSSLALSASILQAICSVLLAGLVVIENLKSLAPSTLIVTYSFLKGVFTGTILRTSLKNEESGSILIVHALLVSTYLFLFLIELKSKHHLLRDQDIPQVSTASFVSRSLYLWLLPLLWAGRKRNISIDDCGTIPLELRAAGSRQPLLGTLVNMPHRSLLRASLRAYPLLFLSPIPPPGAVVGCIVCAASVRWALVGGFICTYGLISLTTSIYWEKVFNCTVQYRGALVGNIYGKTLRLSSSAGREVGGGVASTYMSVDVERVCQGLESLHELWATCVSIILAVALLYSLTTWPAFLPLAITAIILTTSGYASRGIVGAHMAWLDSTDKRVKFLVSIINNYLPMKLGRYEDGFVEHAASLRAQEMKGARSFYFNLTSIGALTATAWAASILSVLGPYSALAAHHGALNPQRLFTIVATLNLLAPPLSTLGVTMPQLGAAYTSLKRIEHYLRLEERVPPPEALNDSKDEKSFAEPPISICLQNASFSWGADKSAFLGPISLELSPFKLHVCVGAVASGKTFLLLSLLGETVCTGGVLLPAGTPIAYAAQEPLIISGSIRDNILFGKEFDEEWYNTVLDACALPVDIDRMDGKDGTFVGEKGTTLSGGQRQRIALARAVYARAPWTFLDDSFSAIDGDNESHIFGALFGATGLLKNRGVVLVTHNVKHLQAADNVVVLKAGSVEYHGKLDDIIALGYNFDRNTETNRNPSTQPHSPEVMDRTKVHIDEKESDEKSVPRASRGIVPYLFYMRMAGWSGSLAVVVLLSLTGLMRLALQIYLQQCAFGMWGFSIVITGPVGLNIHSTELRGLLRAAPSYFASTPSGRIINRFSQDIFMCDLDFPQNTLEVILPATILMGSLVFILVATPWLTLAVPFLGAFYWAILSFYLRTSQQLQQLGAASKSPLYTLFSTTVSGLITIRALGVEKHFEAQNDHYLDRSQIPFYYRFAGICFLRTFLSFISFIIATGLSALAVGLRHSTSPSSLGLALAGLTSMTGQMSELLMNFSSLENSAVAVSRIHEIATLPAEEDPGLDTPDDSLSEKINVRGTVAFESVRLQYRSDLGPALENVSFQISAGQKVGVCGRTGSGKSSLIMAMFRAVEPSLMSGRVSIDGKDTKTIPLHALRNSLSLVAQNPFLWNASIRHNLDPYGVSPDKDIWLALERVGLGTAVSQLPDKLETVIEEGSSFSGGQRQLLCLARVLLRKRKIVVLDEASSSLDIETDMKIREVIRTDLADCTVISVAHRIQTIIDFDFILVLEDDQAAGGNAVAVVLRS</sequence>
<keyword evidence="8" id="KW-0325">Glycoprotein</keyword>
<dbReference type="Gene3D" id="1.20.1560.10">
    <property type="entry name" value="ABC transporter type 1, transmembrane domain"/>
    <property type="match status" value="2"/>
</dbReference>
<feature type="transmembrane region" description="Helical" evidence="9">
    <location>
        <begin position="990"/>
        <end position="1009"/>
    </location>
</feature>
<keyword evidence="13" id="KW-1185">Reference proteome</keyword>
<dbReference type="GO" id="GO:0140359">
    <property type="term" value="F:ABC-type transporter activity"/>
    <property type="evidence" value="ECO:0007669"/>
    <property type="project" value="InterPro"/>
</dbReference>
<dbReference type="PROSITE" id="PS00211">
    <property type="entry name" value="ABC_TRANSPORTER_1"/>
    <property type="match status" value="2"/>
</dbReference>
<evidence type="ECO:0000259" key="10">
    <source>
        <dbReference type="PROSITE" id="PS50893"/>
    </source>
</evidence>
<dbReference type="Proteomes" id="UP000623467">
    <property type="component" value="Unassembled WGS sequence"/>
</dbReference>
<dbReference type="Pfam" id="PF00664">
    <property type="entry name" value="ABC_membrane"/>
    <property type="match status" value="2"/>
</dbReference>
<evidence type="ECO:0000256" key="4">
    <source>
        <dbReference type="ARBA" id="ARBA00022741"/>
    </source>
</evidence>
<feature type="transmembrane region" description="Helical" evidence="9">
    <location>
        <begin position="154"/>
        <end position="173"/>
    </location>
</feature>
<dbReference type="InterPro" id="IPR003593">
    <property type="entry name" value="AAA+_ATPase"/>
</dbReference>
<dbReference type="InterPro" id="IPR044746">
    <property type="entry name" value="ABCC_6TM_D1"/>
</dbReference>
<proteinExistence type="predicted"/>
<dbReference type="CDD" id="cd03250">
    <property type="entry name" value="ABCC_MRP_domain1"/>
    <property type="match status" value="1"/>
</dbReference>
<protein>
    <recommendedName>
        <fullName evidence="14">P-loop containing nucleoside triphosphate hydrolase protein</fullName>
    </recommendedName>
</protein>
<feature type="domain" description="ABC transmembrane type-1" evidence="11">
    <location>
        <begin position="894"/>
        <end position="1097"/>
    </location>
</feature>
<comment type="subcellular location">
    <subcellularLocation>
        <location evidence="1">Membrane</location>
        <topology evidence="1">Multi-pass membrane protein</topology>
    </subcellularLocation>
</comment>
<dbReference type="InterPro" id="IPR017871">
    <property type="entry name" value="ABC_transporter-like_CS"/>
</dbReference>
<dbReference type="PANTHER" id="PTHR24223:SF399">
    <property type="entry name" value="ABC TRANSPORTER ATNG"/>
    <property type="match status" value="1"/>
</dbReference>
<dbReference type="InterPro" id="IPR056227">
    <property type="entry name" value="TMD0_ABC"/>
</dbReference>
<evidence type="ECO:0008006" key="14">
    <source>
        <dbReference type="Google" id="ProtNLM"/>
    </source>
</evidence>
<evidence type="ECO:0000256" key="8">
    <source>
        <dbReference type="ARBA" id="ARBA00023180"/>
    </source>
</evidence>
<dbReference type="GO" id="GO:0016020">
    <property type="term" value="C:membrane"/>
    <property type="evidence" value="ECO:0007669"/>
    <property type="project" value="UniProtKB-SubCell"/>
</dbReference>
<keyword evidence="4" id="KW-0547">Nucleotide-binding</keyword>
<dbReference type="InterPro" id="IPR027417">
    <property type="entry name" value="P-loop_NTPase"/>
</dbReference>
<dbReference type="PANTHER" id="PTHR24223">
    <property type="entry name" value="ATP-BINDING CASSETTE SUB-FAMILY C"/>
    <property type="match status" value="1"/>
</dbReference>
<dbReference type="CDD" id="cd18580">
    <property type="entry name" value="ABC_6TM_ABCC_D2"/>
    <property type="match status" value="1"/>
</dbReference>
<feature type="transmembrane region" description="Helical" evidence="9">
    <location>
        <begin position="836"/>
        <end position="859"/>
    </location>
</feature>
<evidence type="ECO:0000256" key="3">
    <source>
        <dbReference type="ARBA" id="ARBA00022692"/>
    </source>
</evidence>
<feature type="transmembrane region" description="Helical" evidence="9">
    <location>
        <begin position="865"/>
        <end position="889"/>
    </location>
</feature>
<evidence type="ECO:0000256" key="5">
    <source>
        <dbReference type="ARBA" id="ARBA00022840"/>
    </source>
</evidence>
<gene>
    <name evidence="12" type="ORF">MSAN_01695700</name>
</gene>
<dbReference type="InterPro" id="IPR036640">
    <property type="entry name" value="ABC1_TM_sf"/>
</dbReference>
<feature type="transmembrane region" description="Helical" evidence="9">
    <location>
        <begin position="363"/>
        <end position="380"/>
    </location>
</feature>
<dbReference type="GO" id="GO:0016887">
    <property type="term" value="F:ATP hydrolysis activity"/>
    <property type="evidence" value="ECO:0007669"/>
    <property type="project" value="InterPro"/>
</dbReference>
<feature type="transmembrane region" description="Helical" evidence="9">
    <location>
        <begin position="461"/>
        <end position="482"/>
    </location>
</feature>
<dbReference type="SUPFAM" id="SSF52540">
    <property type="entry name" value="P-loop containing nucleoside triphosphate hydrolases"/>
    <property type="match status" value="2"/>
</dbReference>
<dbReference type="Gene3D" id="3.40.50.300">
    <property type="entry name" value="P-loop containing nucleotide triphosphate hydrolases"/>
    <property type="match status" value="2"/>
</dbReference>
<dbReference type="CDD" id="cd03244">
    <property type="entry name" value="ABCC_MRP_domain2"/>
    <property type="match status" value="1"/>
</dbReference>
<dbReference type="GO" id="GO:0005524">
    <property type="term" value="F:ATP binding"/>
    <property type="evidence" value="ECO:0007669"/>
    <property type="project" value="UniProtKB-KW"/>
</dbReference>
<evidence type="ECO:0000256" key="7">
    <source>
        <dbReference type="ARBA" id="ARBA00023136"/>
    </source>
</evidence>
<feature type="domain" description="ABC transporter" evidence="10">
    <location>
        <begin position="1136"/>
        <end position="1359"/>
    </location>
</feature>
<evidence type="ECO:0000313" key="12">
    <source>
        <dbReference type="EMBL" id="KAF7349689.1"/>
    </source>
</evidence>
<organism evidence="12 13">
    <name type="scientific">Mycena sanguinolenta</name>
    <dbReference type="NCBI Taxonomy" id="230812"/>
    <lineage>
        <taxon>Eukaryota</taxon>
        <taxon>Fungi</taxon>
        <taxon>Dikarya</taxon>
        <taxon>Basidiomycota</taxon>
        <taxon>Agaricomycotina</taxon>
        <taxon>Agaricomycetes</taxon>
        <taxon>Agaricomycetidae</taxon>
        <taxon>Agaricales</taxon>
        <taxon>Marasmiineae</taxon>
        <taxon>Mycenaceae</taxon>
        <taxon>Mycena</taxon>
    </lineage>
</organism>
<dbReference type="Pfam" id="PF00005">
    <property type="entry name" value="ABC_tran"/>
    <property type="match status" value="2"/>
</dbReference>
<keyword evidence="2" id="KW-0813">Transport</keyword>
<keyword evidence="5" id="KW-0067">ATP-binding</keyword>
<dbReference type="InterPro" id="IPR044726">
    <property type="entry name" value="ABCC_6TM_D2"/>
</dbReference>
<reference evidence="12" key="1">
    <citation type="submission" date="2020-05" db="EMBL/GenBank/DDBJ databases">
        <title>Mycena genomes resolve the evolution of fungal bioluminescence.</title>
        <authorList>
            <person name="Tsai I.J."/>
        </authorList>
    </citation>
    <scope>NUCLEOTIDE SEQUENCE</scope>
    <source>
        <strain evidence="12">160909Yilan</strain>
    </source>
</reference>
<dbReference type="CDD" id="cd18579">
    <property type="entry name" value="ABC_6TM_ABCC_D1"/>
    <property type="match status" value="1"/>
</dbReference>
<feature type="transmembrane region" description="Helical" evidence="9">
    <location>
        <begin position="386"/>
        <end position="414"/>
    </location>
</feature>
<evidence type="ECO:0000313" key="13">
    <source>
        <dbReference type="Proteomes" id="UP000623467"/>
    </source>
</evidence>
<dbReference type="InterPro" id="IPR050173">
    <property type="entry name" value="ABC_transporter_C-like"/>
</dbReference>
<evidence type="ECO:0000256" key="6">
    <source>
        <dbReference type="ARBA" id="ARBA00022989"/>
    </source>
</evidence>